<reference evidence="5 6" key="1">
    <citation type="submission" date="2018-11" db="EMBL/GenBank/DDBJ databases">
        <authorList>
            <consortium name="Pathogen Informatics"/>
        </authorList>
    </citation>
    <scope>NUCLEOTIDE SEQUENCE [LARGE SCALE GENOMIC DNA]</scope>
</reference>
<dbReference type="Proteomes" id="UP000267096">
    <property type="component" value="Unassembled WGS sequence"/>
</dbReference>
<sequence>MLGIVERRRNQLKASKTQRKFCTCSPDCSYAAIVEDKRRAFIYWQPTALDTDLRNRTSGQRVKAVAKQNLVSLSMIDSDGFKRDVLENIVGVFADTKALFILTTKHLFVIVLK</sequence>
<proteinExistence type="predicted"/>
<dbReference type="GO" id="GO:0005634">
    <property type="term" value="C:nucleus"/>
    <property type="evidence" value="ECO:0007669"/>
    <property type="project" value="UniProtKB-SubCell"/>
</dbReference>
<evidence type="ECO:0000256" key="3">
    <source>
        <dbReference type="ARBA" id="ARBA00022490"/>
    </source>
</evidence>
<dbReference type="PANTHER" id="PTHR21664:SF1">
    <property type="entry name" value="NUDC DOMAIN-CONTAINING PROTEIN 1"/>
    <property type="match status" value="1"/>
</dbReference>
<evidence type="ECO:0000256" key="2">
    <source>
        <dbReference type="ARBA" id="ARBA00004496"/>
    </source>
</evidence>
<dbReference type="PANTHER" id="PTHR21664">
    <property type="entry name" value="CHRONIC MYELOGENOUS LEUKEMIA TUMOR ANTIGEN 66"/>
    <property type="match status" value="1"/>
</dbReference>
<dbReference type="OrthoDB" id="428655at2759"/>
<keyword evidence="3" id="KW-0963">Cytoplasm</keyword>
<dbReference type="GO" id="GO:0005737">
    <property type="term" value="C:cytoplasm"/>
    <property type="evidence" value="ECO:0007669"/>
    <property type="project" value="UniProtKB-SubCell"/>
</dbReference>
<accession>A0A3P6SME0</accession>
<evidence type="ECO:0000256" key="4">
    <source>
        <dbReference type="ARBA" id="ARBA00023242"/>
    </source>
</evidence>
<dbReference type="AlphaFoldDB" id="A0A3P6SME0"/>
<comment type="subcellular location">
    <subcellularLocation>
        <location evidence="2">Cytoplasm</location>
    </subcellularLocation>
    <subcellularLocation>
        <location evidence="1">Nucleus</location>
    </subcellularLocation>
</comment>
<dbReference type="EMBL" id="UYRR01032327">
    <property type="protein sequence ID" value="VDK55171.1"/>
    <property type="molecule type" value="Genomic_DNA"/>
</dbReference>
<evidence type="ECO:0000313" key="5">
    <source>
        <dbReference type="EMBL" id="VDK55171.1"/>
    </source>
</evidence>
<evidence type="ECO:0000256" key="1">
    <source>
        <dbReference type="ARBA" id="ARBA00004123"/>
    </source>
</evidence>
<evidence type="ECO:0000313" key="6">
    <source>
        <dbReference type="Proteomes" id="UP000267096"/>
    </source>
</evidence>
<organism evidence="5 6">
    <name type="scientific">Anisakis simplex</name>
    <name type="common">Herring worm</name>
    <dbReference type="NCBI Taxonomy" id="6269"/>
    <lineage>
        <taxon>Eukaryota</taxon>
        <taxon>Metazoa</taxon>
        <taxon>Ecdysozoa</taxon>
        <taxon>Nematoda</taxon>
        <taxon>Chromadorea</taxon>
        <taxon>Rhabditida</taxon>
        <taxon>Spirurina</taxon>
        <taxon>Ascaridomorpha</taxon>
        <taxon>Ascaridoidea</taxon>
        <taxon>Anisakidae</taxon>
        <taxon>Anisakis</taxon>
        <taxon>Anisakis simplex complex</taxon>
    </lineage>
</organism>
<keyword evidence="6" id="KW-1185">Reference proteome</keyword>
<dbReference type="InterPro" id="IPR037895">
    <property type="entry name" value="NUDCD1"/>
</dbReference>
<keyword evidence="4" id="KW-0539">Nucleus</keyword>
<protein>
    <submittedName>
        <fullName evidence="5">Uncharacterized protein</fullName>
    </submittedName>
</protein>
<gene>
    <name evidence="5" type="ORF">ASIM_LOCUS15445</name>
</gene>
<name>A0A3P6SME0_ANISI</name>